<dbReference type="InterPro" id="IPR051291">
    <property type="entry name" value="CIMAP"/>
</dbReference>
<dbReference type="GeneID" id="100203772"/>
<dbReference type="PANTHER" id="PTHR21580">
    <property type="entry name" value="SHIPPO-1-RELATED"/>
    <property type="match status" value="1"/>
</dbReference>
<dbReference type="InterPro" id="IPR010736">
    <property type="entry name" value="SHIPPO-rpt"/>
</dbReference>
<protein>
    <submittedName>
        <fullName evidence="2">Ciliary microtubule associated protein 1A</fullName>
    </submittedName>
</protein>
<accession>A0ABM4C2T2</accession>
<dbReference type="PANTHER" id="PTHR21580:SF28">
    <property type="entry name" value="BOREALIN N-TERMINAL DOMAIN-CONTAINING PROTEIN-RELATED"/>
    <property type="match status" value="1"/>
</dbReference>
<evidence type="ECO:0000313" key="1">
    <source>
        <dbReference type="Proteomes" id="UP001652625"/>
    </source>
</evidence>
<keyword evidence="1" id="KW-1185">Reference proteome</keyword>
<dbReference type="Proteomes" id="UP001652625">
    <property type="component" value="Chromosome 06"/>
</dbReference>
<evidence type="ECO:0000313" key="2">
    <source>
        <dbReference type="RefSeq" id="XP_065655864.1"/>
    </source>
</evidence>
<name>A0ABM4C2T2_HYDVU</name>
<dbReference type="RefSeq" id="XP_065655864.1">
    <property type="nucleotide sequence ID" value="XM_065799792.1"/>
</dbReference>
<dbReference type="Pfam" id="PF07004">
    <property type="entry name" value="SHIPPO-rpt"/>
    <property type="match status" value="5"/>
</dbReference>
<organism evidence="1 2">
    <name type="scientific">Hydra vulgaris</name>
    <name type="common">Hydra</name>
    <name type="synonym">Hydra attenuata</name>
    <dbReference type="NCBI Taxonomy" id="6087"/>
    <lineage>
        <taxon>Eukaryota</taxon>
        <taxon>Metazoa</taxon>
        <taxon>Cnidaria</taxon>
        <taxon>Hydrozoa</taxon>
        <taxon>Hydroidolina</taxon>
        <taxon>Anthoathecata</taxon>
        <taxon>Aplanulata</taxon>
        <taxon>Hydridae</taxon>
        <taxon>Hydra</taxon>
    </lineage>
</organism>
<reference evidence="2" key="1">
    <citation type="submission" date="2025-08" db="UniProtKB">
        <authorList>
            <consortium name="RefSeq"/>
        </authorList>
    </citation>
    <scope>IDENTIFICATION</scope>
</reference>
<sequence>MAVEATENKKPMISAMFRGPGPCYMMPGTTGYVGHDVTKKTAPHYVFGIKTKLKDETTPGPAAYKVDPKVTRFGKDGLPEYTLHYRPKELTTFITPAPGTYQTENAKILKYKTSPSFTIAGRTRYGKKDHIPGPSSYNLPAMFGSKIPIKSSPPSFSMSARSKFGGFNEDLKKTPGPGTYNSGDPNSWKIKAPMFSMAGRSALPTDKTQNPGPAKYLPGITKGTTPKFSFGVRHSEYVVPLIADVSCA</sequence>
<proteinExistence type="predicted"/>
<gene>
    <name evidence="2" type="primary">LOC100203772</name>
</gene>